<sequence>MRLLTTLVVGLLCAISSIQGQEASTKFGKGILNVVAKDSSWSVKFAPRMQFLSTSSWDIDNGDIGKLESNFLVRRARLKFNGFAYSPKLQYKIELGLSNRDLSGGSEFTGDTPRYILDAVVKWNFYENFVLWVGQTKLPGNRERVISSGNMQLVDRSRLNSRFNIDRDMGLQLRHHFNISDNFIIREAIAVSQGEGRNVTTGNLGGHQYTAKVELLPFGKFKGKGDYKGGDLKREETPKLAFAAAYDYNSNAVKTRSNMGDYMRTQTGFYETDIQTVFVDAMFKYKGFSFMGEFADRDADAPVAVDENGTETGDVVQVGNALNMQAGYLLKNNWEIAGRYTSVNFDKEVNKLIEEQYTLGISKYIAGHNLKVQSDLSYTTIGGKGNGLLFRIQMDIHL</sequence>
<reference evidence="2" key="1">
    <citation type="journal article" date="2019" name="Int. J. Syst. Evol. Microbiol.">
        <title>The Global Catalogue of Microorganisms (GCM) 10K type strain sequencing project: providing services to taxonomists for standard genome sequencing and annotation.</title>
        <authorList>
            <consortium name="The Broad Institute Genomics Platform"/>
            <consortium name="The Broad Institute Genome Sequencing Center for Infectious Disease"/>
            <person name="Wu L."/>
            <person name="Ma J."/>
        </authorList>
    </citation>
    <scope>NUCLEOTIDE SEQUENCE [LARGE SCALE GENOMIC DNA]</scope>
    <source>
        <strain evidence="2">KCTC 42423</strain>
    </source>
</reference>
<protein>
    <submittedName>
        <fullName evidence="1">Porin</fullName>
    </submittedName>
</protein>
<evidence type="ECO:0000313" key="2">
    <source>
        <dbReference type="Proteomes" id="UP001597459"/>
    </source>
</evidence>
<dbReference type="Gene3D" id="2.40.160.10">
    <property type="entry name" value="Porin"/>
    <property type="match status" value="1"/>
</dbReference>
<evidence type="ECO:0000313" key="1">
    <source>
        <dbReference type="EMBL" id="MFD2589475.1"/>
    </source>
</evidence>
<gene>
    <name evidence="1" type="ORF">ACFSTE_01440</name>
</gene>
<dbReference type="Proteomes" id="UP001597459">
    <property type="component" value="Unassembled WGS sequence"/>
</dbReference>
<proteinExistence type="predicted"/>
<dbReference type="SUPFAM" id="SSF56935">
    <property type="entry name" value="Porins"/>
    <property type="match status" value="1"/>
</dbReference>
<comment type="caution">
    <text evidence="1">The sequence shown here is derived from an EMBL/GenBank/DDBJ whole genome shotgun (WGS) entry which is preliminary data.</text>
</comment>
<dbReference type="InterPro" id="IPR023614">
    <property type="entry name" value="Porin_dom_sf"/>
</dbReference>
<dbReference type="EMBL" id="JBHULX010000001">
    <property type="protein sequence ID" value="MFD2589475.1"/>
    <property type="molecule type" value="Genomic_DNA"/>
</dbReference>
<keyword evidence="2" id="KW-1185">Reference proteome</keyword>
<name>A0ABW5N1H9_9FLAO</name>
<accession>A0ABW5N1H9</accession>
<dbReference type="RefSeq" id="WP_378258084.1">
    <property type="nucleotide sequence ID" value="NZ_JBHSJV010000001.1"/>
</dbReference>
<dbReference type="Pfam" id="PF07396">
    <property type="entry name" value="Porin_O_P"/>
    <property type="match status" value="1"/>
</dbReference>
<dbReference type="InterPro" id="IPR010870">
    <property type="entry name" value="Porin_O/P"/>
</dbReference>
<organism evidence="1 2">
    <name type="scientific">Aquimarina hainanensis</name>
    <dbReference type="NCBI Taxonomy" id="1578017"/>
    <lineage>
        <taxon>Bacteria</taxon>
        <taxon>Pseudomonadati</taxon>
        <taxon>Bacteroidota</taxon>
        <taxon>Flavobacteriia</taxon>
        <taxon>Flavobacteriales</taxon>
        <taxon>Flavobacteriaceae</taxon>
        <taxon>Aquimarina</taxon>
    </lineage>
</organism>